<feature type="domain" description="FAD-binding FR-type" evidence="5">
    <location>
        <begin position="410"/>
        <end position="514"/>
    </location>
</feature>
<dbReference type="PANTHER" id="PTHR47354">
    <property type="entry name" value="NADH OXIDOREDUCTASE HCR"/>
    <property type="match status" value="1"/>
</dbReference>
<comment type="cofactor">
    <cofactor evidence="1">
        <name>FAD</name>
        <dbReference type="ChEBI" id="CHEBI:57692"/>
    </cofactor>
</comment>
<dbReference type="InterPro" id="IPR036010">
    <property type="entry name" value="2Fe-2S_ferredoxin-like_sf"/>
</dbReference>
<dbReference type="Gene3D" id="2.40.30.10">
    <property type="entry name" value="Translation factors"/>
    <property type="match status" value="1"/>
</dbReference>
<dbReference type="PROSITE" id="PS51384">
    <property type="entry name" value="FAD_FR"/>
    <property type="match status" value="1"/>
</dbReference>
<dbReference type="InterPro" id="IPR001709">
    <property type="entry name" value="Flavoprot_Pyr_Nucl_cyt_Rdtase"/>
</dbReference>
<name>A0A1I5GNB2_9ACTN</name>
<dbReference type="eggNOG" id="COG3576">
    <property type="taxonomic scope" value="Bacteria"/>
</dbReference>
<dbReference type="InterPro" id="IPR008333">
    <property type="entry name" value="Cbr1-like_FAD-bd_dom"/>
</dbReference>
<dbReference type="InterPro" id="IPR011576">
    <property type="entry name" value="Pyridox_Oxase_N"/>
</dbReference>
<dbReference type="InterPro" id="IPR001041">
    <property type="entry name" value="2Fe-2S_ferredoxin-type"/>
</dbReference>
<dbReference type="InterPro" id="IPR012349">
    <property type="entry name" value="Split_barrel_FMN-bd"/>
</dbReference>
<keyword evidence="3" id="KW-0411">Iron-sulfur</keyword>
<dbReference type="PROSITE" id="PS51085">
    <property type="entry name" value="2FE2S_FER_2"/>
    <property type="match status" value="1"/>
</dbReference>
<dbReference type="Gene3D" id="2.30.110.10">
    <property type="entry name" value="Electron Transport, Fmn-binding Protein, Chain A"/>
    <property type="match status" value="1"/>
</dbReference>
<evidence type="ECO:0000256" key="2">
    <source>
        <dbReference type="ARBA" id="ARBA00022714"/>
    </source>
</evidence>
<dbReference type="InterPro" id="IPR001433">
    <property type="entry name" value="OxRdtase_FAD/NAD-bd"/>
</dbReference>
<dbReference type="EMBL" id="FOVH01000005">
    <property type="protein sequence ID" value="SFO37427.1"/>
    <property type="molecule type" value="Genomic_DNA"/>
</dbReference>
<dbReference type="RefSeq" id="WP_083597701.1">
    <property type="nucleotide sequence ID" value="NZ_FOVH01000005.1"/>
</dbReference>
<evidence type="ECO:0000256" key="3">
    <source>
        <dbReference type="ARBA" id="ARBA00023014"/>
    </source>
</evidence>
<evidence type="ECO:0000313" key="6">
    <source>
        <dbReference type="EMBL" id="SFO37427.1"/>
    </source>
</evidence>
<reference evidence="6 7" key="1">
    <citation type="submission" date="2016-10" db="EMBL/GenBank/DDBJ databases">
        <authorList>
            <person name="de Groot N.N."/>
        </authorList>
    </citation>
    <scope>NUCLEOTIDE SEQUENCE [LARGE SCALE GENOMIC DNA]</scope>
    <source>
        <strain evidence="6 7">DSM 43067</strain>
    </source>
</reference>
<dbReference type="AlphaFoldDB" id="A0A1I5GNB2"/>
<dbReference type="InterPro" id="IPR017927">
    <property type="entry name" value="FAD-bd_FR_type"/>
</dbReference>
<keyword evidence="2" id="KW-0479">Metal-binding</keyword>
<dbReference type="InterPro" id="IPR050415">
    <property type="entry name" value="MRET"/>
</dbReference>
<dbReference type="PRINTS" id="PR00371">
    <property type="entry name" value="FPNCR"/>
</dbReference>
<dbReference type="InterPro" id="IPR017938">
    <property type="entry name" value="Riboflavin_synthase-like_b-brl"/>
</dbReference>
<dbReference type="Pfam" id="PF00175">
    <property type="entry name" value="NAD_binding_1"/>
    <property type="match status" value="1"/>
</dbReference>
<organism evidence="6 7">
    <name type="scientific">Actinomadura madurae</name>
    <dbReference type="NCBI Taxonomy" id="1993"/>
    <lineage>
        <taxon>Bacteria</taxon>
        <taxon>Bacillati</taxon>
        <taxon>Actinomycetota</taxon>
        <taxon>Actinomycetes</taxon>
        <taxon>Streptosporangiales</taxon>
        <taxon>Thermomonosporaceae</taxon>
        <taxon>Actinomadura</taxon>
    </lineage>
</organism>
<feature type="domain" description="2Fe-2S ferredoxin-type" evidence="4">
    <location>
        <begin position="657"/>
        <end position="747"/>
    </location>
</feature>
<evidence type="ECO:0000256" key="1">
    <source>
        <dbReference type="ARBA" id="ARBA00001974"/>
    </source>
</evidence>
<dbReference type="GO" id="GO:0051537">
    <property type="term" value="F:2 iron, 2 sulfur cluster binding"/>
    <property type="evidence" value="ECO:0007669"/>
    <property type="project" value="UniProtKB-KW"/>
</dbReference>
<proteinExistence type="predicted"/>
<dbReference type="Pfam" id="PF00970">
    <property type="entry name" value="FAD_binding_6"/>
    <property type="match status" value="1"/>
</dbReference>
<accession>A0A1I5GNB2</accession>
<dbReference type="CDD" id="cd06214">
    <property type="entry name" value="PA_degradation_oxidoreductase_like"/>
    <property type="match status" value="1"/>
</dbReference>
<evidence type="ECO:0000313" key="7">
    <source>
        <dbReference type="Proteomes" id="UP000183413"/>
    </source>
</evidence>
<protein>
    <recommendedName>
        <fullName evidence="8">Ferredoxin-NADP reductase</fullName>
    </recommendedName>
</protein>
<dbReference type="PRINTS" id="PR00410">
    <property type="entry name" value="PHEHYDRXLASE"/>
</dbReference>
<dbReference type="GO" id="GO:0016491">
    <property type="term" value="F:oxidoreductase activity"/>
    <property type="evidence" value="ECO:0007669"/>
    <property type="project" value="InterPro"/>
</dbReference>
<gene>
    <name evidence="6" type="ORF">SAMN04489713_105305</name>
</gene>
<evidence type="ECO:0008006" key="8">
    <source>
        <dbReference type="Google" id="ProtNLM"/>
    </source>
</evidence>
<dbReference type="Gene3D" id="3.40.50.80">
    <property type="entry name" value="Nucleotide-binding domain of ferredoxin-NADP reductase (FNR) module"/>
    <property type="match status" value="1"/>
</dbReference>
<dbReference type="STRING" id="1993.SAMN04489713_105305"/>
<dbReference type="Proteomes" id="UP000183413">
    <property type="component" value="Unassembled WGS sequence"/>
</dbReference>
<dbReference type="eggNOG" id="COG1018">
    <property type="taxonomic scope" value="Bacteria"/>
</dbReference>
<evidence type="ECO:0000259" key="4">
    <source>
        <dbReference type="PROSITE" id="PS51085"/>
    </source>
</evidence>
<keyword evidence="2" id="KW-0001">2Fe-2S</keyword>
<dbReference type="CDD" id="cd00207">
    <property type="entry name" value="fer2"/>
    <property type="match status" value="1"/>
</dbReference>
<dbReference type="SUPFAM" id="SSF52343">
    <property type="entry name" value="Ferredoxin reductase-like, C-terminal NADP-linked domain"/>
    <property type="match status" value="1"/>
</dbReference>
<dbReference type="SUPFAM" id="SSF63380">
    <property type="entry name" value="Riboflavin synthase domain-like"/>
    <property type="match status" value="1"/>
</dbReference>
<dbReference type="InParanoid" id="A0A1I5GNB2"/>
<dbReference type="InterPro" id="IPR039261">
    <property type="entry name" value="FNR_nucleotide-bd"/>
</dbReference>
<keyword evidence="2" id="KW-0408">Iron</keyword>
<keyword evidence="7" id="KW-1185">Reference proteome</keyword>
<evidence type="ECO:0000259" key="5">
    <source>
        <dbReference type="PROSITE" id="PS51384"/>
    </source>
</evidence>
<dbReference type="SUPFAM" id="SSF54292">
    <property type="entry name" value="2Fe-2S ferredoxin-like"/>
    <property type="match status" value="1"/>
</dbReference>
<sequence length="747" mass="80336">MSWENKAMTEMGQVPRHLRSNIPHRVTTVDEVETIVGRPASAVMLKQISALDEGCRAVLAQCPIAAFGYRDGNGAGRTTFIGGTPGFARVHSPTRISFALSEPGAPRGPVSFFFLLPGVGEILRVNGSVAERRGAETTVDIEEAYVHCAQAVLRSRLWQPPAPAEPAAEITGDGPLCRPGVADFLAAAPFLALSSWDSSGGSDTSPRGDRETVARILDGRTLVIPDRKGNKRADTLHNLLEDDRISLAALVPGRSGVLHVRGRGAITTDHALLETMALRGMPPHAALLIDVEHAELTGNDAVARSRLWSPGTRLDRGAAPDLVALAGEHLTANSVTTDGGPPAFLLKAVGAIPGINRLLRLATNRLYRSGLRKEGYEDIEDGAGDRRRGFVRRLLRRPADDGADDGGARKPLREVRIAEVRRETPTALTFVLEDTGDGQGSFDFRPGQYFTLVADIDGRTIRRAYSATSVPGSSRLEVTVKHVEDGRFSTHAHRDLRAGDRLAVRGPSGSFHTEPRLPEEIVLVAAGSGITPMMSMIRTRLADRAGRGRIALLYSSRGEEEIIFADDLARLEKDDRDRLSVTHVLTSRDGRLDAAGVGRWINELQPSRDAHYYLCGPEPLMDTVRDVLAGLAIPDTRVHHERYTSGADATTAATAPQQMTIEEDGRPVGTVMVEPGQTLLDAGLAAGLPMPYSCTVGNCGDCMVKLQTGEITQNEPNCLTPQQKADGYILTCIGCPLSKVTLDIADP</sequence>
<dbReference type="InterPro" id="IPR012675">
    <property type="entry name" value="Beta-grasp_dom_sf"/>
</dbReference>
<dbReference type="Pfam" id="PF00111">
    <property type="entry name" value="Fer2"/>
    <property type="match status" value="1"/>
</dbReference>
<dbReference type="PANTHER" id="PTHR47354:SF5">
    <property type="entry name" value="PROTEIN RFBI"/>
    <property type="match status" value="1"/>
</dbReference>
<dbReference type="SUPFAM" id="SSF50475">
    <property type="entry name" value="FMN-binding split barrel"/>
    <property type="match status" value="1"/>
</dbReference>
<dbReference type="Gene3D" id="3.10.20.30">
    <property type="match status" value="1"/>
</dbReference>
<dbReference type="Pfam" id="PF01243">
    <property type="entry name" value="PNPOx_N"/>
    <property type="match status" value="1"/>
</dbReference>